<dbReference type="Proteomes" id="UP000270296">
    <property type="component" value="Unassembled WGS sequence"/>
</dbReference>
<feature type="coiled-coil region" evidence="1">
    <location>
        <begin position="61"/>
        <end position="109"/>
    </location>
</feature>
<dbReference type="WBParaSite" id="SBAD_0000795201-mRNA-1">
    <property type="protein sequence ID" value="SBAD_0000795201-mRNA-1"/>
    <property type="gene ID" value="SBAD_0000795201"/>
</dbReference>
<reference evidence="4" key="1">
    <citation type="submission" date="2016-06" db="UniProtKB">
        <authorList>
            <consortium name="WormBaseParasite"/>
        </authorList>
    </citation>
    <scope>IDENTIFICATION</scope>
</reference>
<organism evidence="4">
    <name type="scientific">Soboliphyme baturini</name>
    <dbReference type="NCBI Taxonomy" id="241478"/>
    <lineage>
        <taxon>Eukaryota</taxon>
        <taxon>Metazoa</taxon>
        <taxon>Ecdysozoa</taxon>
        <taxon>Nematoda</taxon>
        <taxon>Enoplea</taxon>
        <taxon>Dorylaimia</taxon>
        <taxon>Dioctophymatida</taxon>
        <taxon>Dioctophymatoidea</taxon>
        <taxon>Soboliphymatidae</taxon>
        <taxon>Soboliphyme</taxon>
    </lineage>
</organism>
<proteinExistence type="predicted"/>
<evidence type="ECO:0000256" key="1">
    <source>
        <dbReference type="SAM" id="Coils"/>
    </source>
</evidence>
<keyword evidence="1" id="KW-0175">Coiled coil</keyword>
<name>A0A183IVL4_9BILA</name>
<evidence type="ECO:0000313" key="3">
    <source>
        <dbReference type="Proteomes" id="UP000270296"/>
    </source>
</evidence>
<reference evidence="2 3" key="2">
    <citation type="submission" date="2018-11" db="EMBL/GenBank/DDBJ databases">
        <authorList>
            <consortium name="Pathogen Informatics"/>
        </authorList>
    </citation>
    <scope>NUCLEOTIDE SEQUENCE [LARGE SCALE GENOMIC DNA]</scope>
</reference>
<dbReference type="AlphaFoldDB" id="A0A183IVL4"/>
<dbReference type="EMBL" id="UZAM01010825">
    <property type="protein sequence ID" value="VDP13857.1"/>
    <property type="molecule type" value="Genomic_DNA"/>
</dbReference>
<keyword evidence="3" id="KW-1185">Reference proteome</keyword>
<evidence type="ECO:0000313" key="2">
    <source>
        <dbReference type="EMBL" id="VDP13857.1"/>
    </source>
</evidence>
<sequence>MDPKTENFQMELEYMLTLDDMNLLLRNLMIRDELMSRNEENMNESVLKDEETKSVTFSKHIQEVEDHLREIRLSNARLTTELDSIRSEIIQVKSQLHETEQQLEENLAKEASLNRLISNLISEVERAKTNVLQTQKIFAEQENQLKLRRIEEMKTSAMVVQSRKELEQLKRSFKPKSICLEVEWKFFFGRVEYIQYNVLTTKSIVIDFNALAEKTAKSAKA</sequence>
<evidence type="ECO:0000313" key="4">
    <source>
        <dbReference type="WBParaSite" id="SBAD_0000795201-mRNA-1"/>
    </source>
</evidence>
<protein>
    <submittedName>
        <fullName evidence="4">DUF4201 domain-containing protein</fullName>
    </submittedName>
</protein>
<gene>
    <name evidence="2" type="ORF">SBAD_LOCUS7661</name>
</gene>
<accession>A0A183IVL4</accession>